<proteinExistence type="predicted"/>
<reference evidence="1 2" key="1">
    <citation type="journal article" date="2024" name="J. Plant Pathol.">
        <title>Sequence and assembly of the genome of Seiridium unicorne, isolate CBS 538.82, causal agent of cypress canker disease.</title>
        <authorList>
            <person name="Scali E."/>
            <person name="Rocca G.D."/>
            <person name="Danti R."/>
            <person name="Garbelotto M."/>
            <person name="Barberini S."/>
            <person name="Baroncelli R."/>
            <person name="Emiliani G."/>
        </authorList>
    </citation>
    <scope>NUCLEOTIDE SEQUENCE [LARGE SCALE GENOMIC DNA]</scope>
    <source>
        <strain evidence="1 2">BM-138-508</strain>
    </source>
</reference>
<feature type="non-terminal residue" evidence="1">
    <location>
        <position position="69"/>
    </location>
</feature>
<accession>A0ABR2UVH8</accession>
<name>A0ABR2UVH8_9PEZI</name>
<dbReference type="Proteomes" id="UP001408356">
    <property type="component" value="Unassembled WGS sequence"/>
</dbReference>
<evidence type="ECO:0000313" key="2">
    <source>
        <dbReference type="Proteomes" id="UP001408356"/>
    </source>
</evidence>
<organism evidence="1 2">
    <name type="scientific">Seiridium unicorne</name>
    <dbReference type="NCBI Taxonomy" id="138068"/>
    <lineage>
        <taxon>Eukaryota</taxon>
        <taxon>Fungi</taxon>
        <taxon>Dikarya</taxon>
        <taxon>Ascomycota</taxon>
        <taxon>Pezizomycotina</taxon>
        <taxon>Sordariomycetes</taxon>
        <taxon>Xylariomycetidae</taxon>
        <taxon>Amphisphaeriales</taxon>
        <taxon>Sporocadaceae</taxon>
        <taxon>Seiridium</taxon>
    </lineage>
</organism>
<protein>
    <submittedName>
        <fullName evidence="1">SPX domain-containing protein</fullName>
    </submittedName>
</protein>
<gene>
    <name evidence="1" type="ORF">SUNI508_14122</name>
</gene>
<dbReference type="EMBL" id="JARVKF010000372">
    <property type="protein sequence ID" value="KAK9418569.1"/>
    <property type="molecule type" value="Genomic_DNA"/>
</dbReference>
<sequence length="69" mass="8157">MAETVERKHAFKEDTATQLSEHLTQVEMAYATMNTAGNLEQARRELRLDLREHVVWERNTVWRDMIGIE</sequence>
<evidence type="ECO:0000313" key="1">
    <source>
        <dbReference type="EMBL" id="KAK9418569.1"/>
    </source>
</evidence>
<keyword evidence="2" id="KW-1185">Reference proteome</keyword>
<comment type="caution">
    <text evidence="1">The sequence shown here is derived from an EMBL/GenBank/DDBJ whole genome shotgun (WGS) entry which is preliminary data.</text>
</comment>